<dbReference type="STRING" id="3469.A0A4Y7LI04"/>
<dbReference type="Gramene" id="RZC84280">
    <property type="protein sequence ID" value="RZC84280"/>
    <property type="gene ID" value="C5167_047064"/>
</dbReference>
<reference evidence="1 2" key="1">
    <citation type="journal article" date="2018" name="Science">
        <title>The opium poppy genome and morphinan production.</title>
        <authorList>
            <person name="Guo L."/>
            <person name="Winzer T."/>
            <person name="Yang X."/>
            <person name="Li Y."/>
            <person name="Ning Z."/>
            <person name="He Z."/>
            <person name="Teodor R."/>
            <person name="Lu Y."/>
            <person name="Bowser T.A."/>
            <person name="Graham I.A."/>
            <person name="Ye K."/>
        </authorList>
    </citation>
    <scope>NUCLEOTIDE SEQUENCE [LARGE SCALE GENOMIC DNA]</scope>
    <source>
        <strain evidence="2">cv. HN1</strain>
        <tissue evidence="1">Leaves</tissue>
    </source>
</reference>
<keyword evidence="2" id="KW-1185">Reference proteome</keyword>
<dbReference type="PANTHER" id="PTHR31153:SF1">
    <property type="entry name" value="CALMODULIN CALCIUM-DEPENDENT NAD KINASE"/>
    <property type="match status" value="1"/>
</dbReference>
<evidence type="ECO:0000313" key="1">
    <source>
        <dbReference type="EMBL" id="RZC84280.1"/>
    </source>
</evidence>
<protein>
    <submittedName>
        <fullName evidence="1">Uncharacterized protein</fullName>
    </submittedName>
</protein>
<organism evidence="1 2">
    <name type="scientific">Papaver somniferum</name>
    <name type="common">Opium poppy</name>
    <dbReference type="NCBI Taxonomy" id="3469"/>
    <lineage>
        <taxon>Eukaryota</taxon>
        <taxon>Viridiplantae</taxon>
        <taxon>Streptophyta</taxon>
        <taxon>Embryophyta</taxon>
        <taxon>Tracheophyta</taxon>
        <taxon>Spermatophyta</taxon>
        <taxon>Magnoliopsida</taxon>
        <taxon>Ranunculales</taxon>
        <taxon>Papaveraceae</taxon>
        <taxon>Papaveroideae</taxon>
        <taxon>Papaver</taxon>
    </lineage>
</organism>
<proteinExistence type="predicted"/>
<dbReference type="AlphaFoldDB" id="A0A4Y7LI04"/>
<name>A0A4Y7LI04_PAPSO</name>
<sequence length="163" mass="18763">MPFWSGAAKKAVIVEDDAFKEPDVLYQAPHSKGHLEDMLQTSEMTFVKQTIATFRNVHCSKYRMGVGYIIAADRTMTENYWERDEELANERKLYRIELVGVICDAYLDVTRGIRISMLNDEADSIYEVCQQQLDQSFRPGSEWCDLAISLSRAKIQQELKIVS</sequence>
<dbReference type="Proteomes" id="UP000316621">
    <property type="component" value="Chromosome 11"/>
</dbReference>
<dbReference type="InterPro" id="IPR044802">
    <property type="entry name" value="NADKc-like"/>
</dbReference>
<gene>
    <name evidence="1" type="ORF">C5167_047064</name>
</gene>
<accession>A0A4Y7LI04</accession>
<dbReference type="EMBL" id="CM010725">
    <property type="protein sequence ID" value="RZC84280.1"/>
    <property type="molecule type" value="Genomic_DNA"/>
</dbReference>
<dbReference type="PANTHER" id="PTHR31153">
    <property type="entry name" value="CALMODULIN CALCIUM-DEPENDENT NAD KINASE"/>
    <property type="match status" value="1"/>
</dbReference>
<evidence type="ECO:0000313" key="2">
    <source>
        <dbReference type="Proteomes" id="UP000316621"/>
    </source>
</evidence>
<dbReference type="OMA" id="NYWERDE"/>